<dbReference type="Proteomes" id="UP000001072">
    <property type="component" value="Unassembled WGS sequence"/>
</dbReference>
<dbReference type="InterPro" id="IPR009316">
    <property type="entry name" value="COG2"/>
</dbReference>
<dbReference type="EMBL" id="GL883154">
    <property type="protein sequence ID" value="EGF99797.1"/>
    <property type="molecule type" value="Genomic_DNA"/>
</dbReference>
<feature type="compositionally biased region" description="Low complexity" evidence="1">
    <location>
        <begin position="179"/>
        <end position="188"/>
    </location>
</feature>
<gene>
    <name evidence="3" type="ORF">MELLADRAFT_68338</name>
</gene>
<dbReference type="HOGENOM" id="CLU_005470_0_0_1"/>
<proteinExistence type="predicted"/>
<dbReference type="PANTHER" id="PTHR12961:SF0">
    <property type="entry name" value="CONSERVED OLIGOMERIC GOLGI COMPLEX SUBUNIT 2"/>
    <property type="match status" value="1"/>
</dbReference>
<dbReference type="InParanoid" id="F4S6F4"/>
<dbReference type="Pfam" id="PF12022">
    <property type="entry name" value="COG2_C"/>
    <property type="match status" value="1"/>
</dbReference>
<keyword evidence="4" id="KW-1185">Reference proteome</keyword>
<dbReference type="VEuPathDB" id="FungiDB:MELLADRAFT_68338"/>
<feature type="region of interest" description="Disordered" evidence="1">
    <location>
        <begin position="156"/>
        <end position="188"/>
    </location>
</feature>
<protein>
    <recommendedName>
        <fullName evidence="2">COG complex component COG2 C-terminal domain-containing protein</fullName>
    </recommendedName>
</protein>
<dbReference type="eggNOG" id="KOG2307">
    <property type="taxonomic scope" value="Eukaryota"/>
</dbReference>
<dbReference type="GO" id="GO:0017119">
    <property type="term" value="C:Golgi transport complex"/>
    <property type="evidence" value="ECO:0007669"/>
    <property type="project" value="TreeGrafter"/>
</dbReference>
<evidence type="ECO:0000256" key="1">
    <source>
        <dbReference type="SAM" id="MobiDB-lite"/>
    </source>
</evidence>
<accession>F4S6F4</accession>
<dbReference type="AlphaFoldDB" id="F4S6F4"/>
<feature type="compositionally biased region" description="Basic and acidic residues" evidence="1">
    <location>
        <begin position="424"/>
        <end position="439"/>
    </location>
</feature>
<dbReference type="RefSeq" id="XP_007416905.1">
    <property type="nucleotide sequence ID" value="XM_007416843.1"/>
</dbReference>
<name>F4S6F4_MELLP</name>
<dbReference type="STRING" id="747676.F4S6F4"/>
<feature type="compositionally biased region" description="Basic residues" evidence="1">
    <location>
        <begin position="14"/>
        <end position="26"/>
    </location>
</feature>
<organism evidence="4">
    <name type="scientific">Melampsora larici-populina (strain 98AG31 / pathotype 3-4-7)</name>
    <name type="common">Poplar leaf rust fungus</name>
    <dbReference type="NCBI Taxonomy" id="747676"/>
    <lineage>
        <taxon>Eukaryota</taxon>
        <taxon>Fungi</taxon>
        <taxon>Dikarya</taxon>
        <taxon>Basidiomycota</taxon>
        <taxon>Pucciniomycotina</taxon>
        <taxon>Pucciniomycetes</taxon>
        <taxon>Pucciniales</taxon>
        <taxon>Melampsoraceae</taxon>
        <taxon>Melampsora</taxon>
    </lineage>
</organism>
<dbReference type="KEGG" id="mlr:MELLADRAFT_68338"/>
<evidence type="ECO:0000313" key="4">
    <source>
        <dbReference type="Proteomes" id="UP000001072"/>
    </source>
</evidence>
<feature type="region of interest" description="Disordered" evidence="1">
    <location>
        <begin position="419"/>
        <end position="453"/>
    </location>
</feature>
<dbReference type="InterPro" id="IPR024603">
    <property type="entry name" value="COG_complex_COG2_C"/>
</dbReference>
<reference evidence="4" key="1">
    <citation type="journal article" date="2011" name="Proc. Natl. Acad. Sci. U.S.A.">
        <title>Obligate biotrophy features unraveled by the genomic analysis of rust fungi.</title>
        <authorList>
            <person name="Duplessis S."/>
            <person name="Cuomo C.A."/>
            <person name="Lin Y.-C."/>
            <person name="Aerts A."/>
            <person name="Tisserant E."/>
            <person name="Veneault-Fourrey C."/>
            <person name="Joly D.L."/>
            <person name="Hacquard S."/>
            <person name="Amselem J."/>
            <person name="Cantarel B.L."/>
            <person name="Chiu R."/>
            <person name="Coutinho P.M."/>
            <person name="Feau N."/>
            <person name="Field M."/>
            <person name="Frey P."/>
            <person name="Gelhaye E."/>
            <person name="Goldberg J."/>
            <person name="Grabherr M.G."/>
            <person name="Kodira C.D."/>
            <person name="Kohler A."/>
            <person name="Kuees U."/>
            <person name="Lindquist E.A."/>
            <person name="Lucas S.M."/>
            <person name="Mago R."/>
            <person name="Mauceli E."/>
            <person name="Morin E."/>
            <person name="Murat C."/>
            <person name="Pangilinan J.L."/>
            <person name="Park R."/>
            <person name="Pearson M."/>
            <person name="Quesneville H."/>
            <person name="Rouhier N."/>
            <person name="Sakthikumar S."/>
            <person name="Salamov A.A."/>
            <person name="Schmutz J."/>
            <person name="Selles B."/>
            <person name="Shapiro H."/>
            <person name="Tanguay P."/>
            <person name="Tuskan G.A."/>
            <person name="Henrissat B."/>
            <person name="Van de Peer Y."/>
            <person name="Rouze P."/>
            <person name="Ellis J.G."/>
            <person name="Dodds P.N."/>
            <person name="Schein J.E."/>
            <person name="Zhong S."/>
            <person name="Hamelin R.C."/>
            <person name="Grigoriev I.V."/>
            <person name="Szabo L.J."/>
            <person name="Martin F."/>
        </authorList>
    </citation>
    <scope>NUCLEOTIDE SEQUENCE [LARGE SCALE GENOMIC DNA]</scope>
    <source>
        <strain evidence="4">98AG31 / pathotype 3-4-7</strain>
    </source>
</reference>
<dbReference type="OrthoDB" id="332281at2759"/>
<dbReference type="GO" id="GO:0006891">
    <property type="term" value="P:intra-Golgi vesicle-mediated transport"/>
    <property type="evidence" value="ECO:0007669"/>
    <property type="project" value="TreeGrafter"/>
</dbReference>
<dbReference type="GeneID" id="18931013"/>
<dbReference type="GO" id="GO:0015031">
    <property type="term" value="P:protein transport"/>
    <property type="evidence" value="ECO:0007669"/>
    <property type="project" value="InterPro"/>
</dbReference>
<evidence type="ECO:0000259" key="2">
    <source>
        <dbReference type="Pfam" id="PF12022"/>
    </source>
</evidence>
<evidence type="ECO:0000313" key="3">
    <source>
        <dbReference type="EMBL" id="EGF99797.1"/>
    </source>
</evidence>
<dbReference type="GO" id="GO:0007030">
    <property type="term" value="P:Golgi organization"/>
    <property type="evidence" value="ECO:0007669"/>
    <property type="project" value="InterPro"/>
</dbReference>
<dbReference type="GO" id="GO:0016020">
    <property type="term" value="C:membrane"/>
    <property type="evidence" value="ECO:0007669"/>
    <property type="project" value="InterPro"/>
</dbReference>
<dbReference type="PANTHER" id="PTHR12961">
    <property type="entry name" value="CONSERVED OLIGOMERIC GOLGI COMPLEX COMPONENT 2"/>
    <property type="match status" value="1"/>
</dbReference>
<feature type="domain" description="COG complex component COG2 C-terminal" evidence="2">
    <location>
        <begin position="328"/>
        <end position="658"/>
    </location>
</feature>
<sequence length="687" mass="78598">MLSIKSNDPSSSPTHHHSLNHHHSIKSTKFNPSKPLNDSSFDDQLHFIQEDTKRIERIVFEFNQMLYLVSKASDLNYVSNLKPRIDQITQVLHRQLDSLLGNILISPKSDLNKKDRLMECLRAYETLGAVKEAEELIKQELVLPGLRKLIHQNSLNSGSRSPVLPRSPESTRFPNCHRPSSPSSSKQFLPSLSFTPLPLPEDPELVPLPLMYNKILAFITRDLHLVIDIADRQISGIKHSNHPNTEEKTLNPKSKSYEVLINSIISPILQSISNTLGPQNLFASGNPMNFHRNYSTTTLFLNQLESFCFTNRQLISLRSHQDWIEFKNRWQTAVYAQIRTKETIGRVEEGLADGKAEANVGSGYLLRATETIGTVLETLWRDDVFLVDLTHRFWRLTLMSSIFQQSKLIRLQSGQSTTHIKNPLHRDRNKTPRVDRHGTDCTPLGNSTNEEISEDESLKQMSRIMLDIGNLKSKVICLFKQSIEIKLPKVIIGPNGLSPEDILMGILEKSTKFIPELITNTSTIIIKRCSEKLRLIRSIGSTVRLNKKVPVTFNYFIPEILKPLKVYIEKIQLLEKMNEQEEVLDQIKRHSIEEVGQRYLQILMNLQKSEESLKKLKKGKKGFNLFGTTTTTSHQLGKGAEEEDVNERNVKVQIRLDVNRFLEDLGDFGCRFDEFKCLIELKKMVEG</sequence>
<feature type="region of interest" description="Disordered" evidence="1">
    <location>
        <begin position="1"/>
        <end position="33"/>
    </location>
</feature>